<dbReference type="Gene3D" id="3.40.1390.30">
    <property type="entry name" value="NIF3 (NGG1p interacting factor 3)-like"/>
    <property type="match status" value="1"/>
</dbReference>
<dbReference type="PANTHER" id="PTHR13799">
    <property type="entry name" value="NGG1 INTERACTING FACTOR 3"/>
    <property type="match status" value="1"/>
</dbReference>
<dbReference type="GO" id="GO:0005737">
    <property type="term" value="C:cytoplasm"/>
    <property type="evidence" value="ECO:0007669"/>
    <property type="project" value="TreeGrafter"/>
</dbReference>
<dbReference type="InterPro" id="IPR017221">
    <property type="entry name" value="DUF34/NIF3_bac"/>
</dbReference>
<feature type="binding site" evidence="6">
    <location>
        <position position="68"/>
    </location>
    <ligand>
        <name>a divalent metal cation</name>
        <dbReference type="ChEBI" id="CHEBI:60240"/>
        <label>1</label>
    </ligand>
</feature>
<reference evidence="8" key="1">
    <citation type="submission" date="2016-10" db="EMBL/GenBank/DDBJ databases">
        <authorList>
            <person name="Varghese N."/>
            <person name="Submissions S."/>
        </authorList>
    </citation>
    <scope>NUCLEOTIDE SEQUENCE [LARGE SCALE GENOMIC DNA]</scope>
    <source>
        <strain evidence="8">MPL-11</strain>
    </source>
</reference>
<accession>A0A1H0Y1Q2</accession>
<feature type="binding site" evidence="6">
    <location>
        <position position="337"/>
    </location>
    <ligand>
        <name>a divalent metal cation</name>
        <dbReference type="ChEBI" id="CHEBI:60240"/>
        <label>1</label>
    </ligand>
</feature>
<comment type="similarity">
    <text evidence="1 5">Belongs to the GTP cyclohydrolase I type 2/NIF3 family.</text>
</comment>
<dbReference type="InterPro" id="IPR015867">
    <property type="entry name" value="N-reg_PII/ATP_PRibTrfase_C"/>
</dbReference>
<evidence type="ECO:0000256" key="4">
    <source>
        <dbReference type="ARBA" id="ARBA00022723"/>
    </source>
</evidence>
<dbReference type="SUPFAM" id="SSF102705">
    <property type="entry name" value="NIF3 (NGG1p interacting factor 3)-like"/>
    <property type="match status" value="1"/>
</dbReference>
<dbReference type="PIRSF" id="PIRSF037489">
    <property type="entry name" value="UCP037489_NIF3_YqfO"/>
    <property type="match status" value="1"/>
</dbReference>
<sequence>MTETYGSEFIQKFESFAPKYLAEAGDPVGLAVGTLKKPIKKMMVTLDVRPEVVQEAIEQHVDFIFAHHPPIFRPLKNLATDDAQTKMYADLLKNDITVYAAHTNLDVATNGMNTWLADELNLTETEILHVTKRLAYKKIAVFVPKENEEEVRKALTAAGAGQIGPNYKDCTYTFEGVGRFTPINQANPTIGEIDEPEHVAEVRIEVVFPEHLTQTIEKALFEAHPYEEPPYDLYTIENFVDEYGLGRIGNLAEPISVQEFAQKVKETFGVSGLRYVTPDKDKLIQRVAVCGGDAGSYYPDALNKKADVFITGDVYYHTAHDMLADGLSVIDPGHHIESICKPKLVELFTEWKSDLEWDFDIIQSELNTDPYKFI</sequence>
<dbReference type="OrthoDB" id="9792792at2"/>
<evidence type="ECO:0000313" key="7">
    <source>
        <dbReference type="EMBL" id="SDQ09015.1"/>
    </source>
</evidence>
<dbReference type="InterPro" id="IPR002678">
    <property type="entry name" value="DUF34/NIF3"/>
</dbReference>
<dbReference type="FunFam" id="3.40.1390.30:FF:000001">
    <property type="entry name" value="GTP cyclohydrolase 1 type 2"/>
    <property type="match status" value="1"/>
</dbReference>
<evidence type="ECO:0000256" key="2">
    <source>
        <dbReference type="ARBA" id="ARBA00011643"/>
    </source>
</evidence>
<dbReference type="Pfam" id="PF01784">
    <property type="entry name" value="DUF34_NIF3"/>
    <property type="match status" value="1"/>
</dbReference>
<dbReference type="RefSeq" id="WP_089975133.1">
    <property type="nucleotide sequence ID" value="NZ_FNJW01000008.1"/>
</dbReference>
<dbReference type="InterPro" id="IPR036069">
    <property type="entry name" value="DUF34/NIF3_sf"/>
</dbReference>
<dbReference type="FunFam" id="3.30.70.120:FF:000006">
    <property type="entry name" value="GTP cyclohydrolase 1 type 2 homolog"/>
    <property type="match status" value="1"/>
</dbReference>
<dbReference type="EMBL" id="FNJW01000008">
    <property type="protein sequence ID" value="SDQ09015.1"/>
    <property type="molecule type" value="Genomic_DNA"/>
</dbReference>
<comment type="subunit">
    <text evidence="2">Homohexamer.</text>
</comment>
<dbReference type="Gene3D" id="3.30.70.120">
    <property type="match status" value="1"/>
</dbReference>
<name>A0A1H0Y1Q2_9LACT</name>
<dbReference type="NCBIfam" id="TIGR00486">
    <property type="entry name" value="YbgI_SA1388"/>
    <property type="match status" value="1"/>
</dbReference>
<feature type="binding site" evidence="6">
    <location>
        <position position="106"/>
    </location>
    <ligand>
        <name>a divalent metal cation</name>
        <dbReference type="ChEBI" id="CHEBI:60240"/>
        <label>1</label>
    </ligand>
</feature>
<protein>
    <recommendedName>
        <fullName evidence="3 5">GTP cyclohydrolase 1 type 2 homolog</fullName>
    </recommendedName>
</protein>
<feature type="binding site" evidence="6">
    <location>
        <position position="67"/>
    </location>
    <ligand>
        <name>a divalent metal cation</name>
        <dbReference type="ChEBI" id="CHEBI:60240"/>
        <label>1</label>
    </ligand>
</feature>
<keyword evidence="4 5" id="KW-0479">Metal-binding</keyword>
<dbReference type="AlphaFoldDB" id="A0A1H0Y1Q2"/>
<gene>
    <name evidence="7" type="ORF">SAMN04487752_0640</name>
</gene>
<evidence type="ECO:0000256" key="6">
    <source>
        <dbReference type="PIRSR" id="PIRSR602678-1"/>
    </source>
</evidence>
<evidence type="ECO:0000256" key="5">
    <source>
        <dbReference type="PIRNR" id="PIRNR037489"/>
    </source>
</evidence>
<dbReference type="GO" id="GO:0046872">
    <property type="term" value="F:metal ion binding"/>
    <property type="evidence" value="ECO:0007669"/>
    <property type="project" value="UniProtKB-UniRule"/>
</dbReference>
<evidence type="ECO:0000313" key="8">
    <source>
        <dbReference type="Proteomes" id="UP000199481"/>
    </source>
</evidence>
<dbReference type="PANTHER" id="PTHR13799:SF14">
    <property type="entry name" value="GTP CYCLOHYDROLASE 1 TYPE 2 HOMOLOG"/>
    <property type="match status" value="1"/>
</dbReference>
<keyword evidence="8" id="KW-1185">Reference proteome</keyword>
<evidence type="ECO:0000256" key="1">
    <source>
        <dbReference type="ARBA" id="ARBA00006964"/>
    </source>
</evidence>
<organism evidence="7 8">
    <name type="scientific">Carnobacterium viridans</name>
    <dbReference type="NCBI Taxonomy" id="174587"/>
    <lineage>
        <taxon>Bacteria</taxon>
        <taxon>Bacillati</taxon>
        <taxon>Bacillota</taxon>
        <taxon>Bacilli</taxon>
        <taxon>Lactobacillales</taxon>
        <taxon>Carnobacteriaceae</taxon>
        <taxon>Carnobacterium</taxon>
    </lineage>
</organism>
<evidence type="ECO:0000256" key="3">
    <source>
        <dbReference type="ARBA" id="ARBA00022112"/>
    </source>
</evidence>
<feature type="binding site" evidence="6">
    <location>
        <position position="334"/>
    </location>
    <ligand>
        <name>a divalent metal cation</name>
        <dbReference type="ChEBI" id="CHEBI:60240"/>
        <label>1</label>
    </ligand>
</feature>
<dbReference type="Proteomes" id="UP000199481">
    <property type="component" value="Unassembled WGS sequence"/>
</dbReference>
<proteinExistence type="inferred from homology"/>